<feature type="chain" id="PRO_5039291480" description="Lipoprotein with Yx(FWY)xxD motif" evidence="1">
    <location>
        <begin position="24"/>
        <end position="168"/>
    </location>
</feature>
<evidence type="ECO:0000256" key="1">
    <source>
        <dbReference type="SAM" id="SignalP"/>
    </source>
</evidence>
<dbReference type="RefSeq" id="WP_129186830.1">
    <property type="nucleotide sequence ID" value="NZ_CP035493.1"/>
</dbReference>
<evidence type="ECO:0000313" key="2">
    <source>
        <dbReference type="EMBL" id="QAY69430.1"/>
    </source>
</evidence>
<reference evidence="2 3" key="1">
    <citation type="submission" date="2019-01" db="EMBL/GenBank/DDBJ databases">
        <title>Genome sequencing of strain FW10M-9.</title>
        <authorList>
            <person name="Heo J."/>
            <person name="Kim S.-J."/>
            <person name="Kim J.-S."/>
            <person name="Hong S.-B."/>
            <person name="Kwon S.-W."/>
        </authorList>
    </citation>
    <scope>NUCLEOTIDE SEQUENCE [LARGE SCALE GENOMIC DNA]</scope>
    <source>
        <strain evidence="2 3">FW10M-9</strain>
    </source>
</reference>
<dbReference type="KEGG" id="xya:ET471_04740"/>
<keyword evidence="3" id="KW-1185">Reference proteome</keyword>
<dbReference type="InterPro" id="IPR005297">
    <property type="entry name" value="Lipoprotein_repeat"/>
</dbReference>
<keyword evidence="1" id="KW-0732">Signal</keyword>
<accession>A0A4P6F106</accession>
<dbReference type="PANTHER" id="PTHR39335">
    <property type="entry name" value="BLL4220 PROTEIN"/>
    <property type="match status" value="1"/>
</dbReference>
<dbReference type="PANTHER" id="PTHR39335:SF1">
    <property type="entry name" value="BLL4220 PROTEIN"/>
    <property type="match status" value="1"/>
</dbReference>
<dbReference type="GO" id="GO:0043448">
    <property type="term" value="P:alkane catabolic process"/>
    <property type="evidence" value="ECO:0007669"/>
    <property type="project" value="TreeGrafter"/>
</dbReference>
<dbReference type="Proteomes" id="UP000292118">
    <property type="component" value="Chromosome"/>
</dbReference>
<sequence>MRKVTYALAAAAVVAGLAGCASGSSGDSGDSGATEAPSVAAGTVLTTADSDLGRIVVDKDGMAVYVFGKDTPGSGASACTGDCLAAWPPVHADGDTPKAEGVTGDLGTIQGNDGELQVTLDGRPLYLYAGDGSPGDVAGQGLNDLWWVLAPSGEEVTQMPTTSSMPGY</sequence>
<feature type="signal peptide" evidence="1">
    <location>
        <begin position="1"/>
        <end position="23"/>
    </location>
</feature>
<protein>
    <recommendedName>
        <fullName evidence="4">Lipoprotein with Yx(FWY)xxD motif</fullName>
    </recommendedName>
</protein>
<dbReference type="AlphaFoldDB" id="A0A4P6F106"/>
<evidence type="ECO:0000313" key="3">
    <source>
        <dbReference type="Proteomes" id="UP000292118"/>
    </source>
</evidence>
<organism evidence="2 3">
    <name type="scientific">Xylanimonas protaetiae</name>
    <dbReference type="NCBI Taxonomy" id="2509457"/>
    <lineage>
        <taxon>Bacteria</taxon>
        <taxon>Bacillati</taxon>
        <taxon>Actinomycetota</taxon>
        <taxon>Actinomycetes</taxon>
        <taxon>Micrococcales</taxon>
        <taxon>Promicromonosporaceae</taxon>
        <taxon>Xylanimonas</taxon>
    </lineage>
</organism>
<dbReference type="EMBL" id="CP035493">
    <property type="protein sequence ID" value="QAY69430.1"/>
    <property type="molecule type" value="Genomic_DNA"/>
</dbReference>
<dbReference type="OrthoDB" id="597632at2"/>
<proteinExistence type="predicted"/>
<dbReference type="Pfam" id="PF03640">
    <property type="entry name" value="Lipoprotein_15"/>
    <property type="match status" value="2"/>
</dbReference>
<name>A0A4P6F106_9MICO</name>
<evidence type="ECO:0008006" key="4">
    <source>
        <dbReference type="Google" id="ProtNLM"/>
    </source>
</evidence>
<gene>
    <name evidence="2" type="ORF">ET471_04740</name>
</gene>
<dbReference type="PROSITE" id="PS51257">
    <property type="entry name" value="PROKAR_LIPOPROTEIN"/>
    <property type="match status" value="1"/>
</dbReference>